<protein>
    <submittedName>
        <fullName evidence="1">Acetylxylan esterase</fullName>
    </submittedName>
</protein>
<dbReference type="AlphaFoldDB" id="A0A842HJQ5"/>
<dbReference type="EMBL" id="JACHVB010000052">
    <property type="protein sequence ID" value="MBC2595717.1"/>
    <property type="molecule type" value="Genomic_DNA"/>
</dbReference>
<dbReference type="Proteomes" id="UP000546464">
    <property type="component" value="Unassembled WGS sequence"/>
</dbReference>
<keyword evidence="2" id="KW-1185">Reference proteome</keyword>
<sequence length="368" mass="40233">MRDKCESLRAAFTRPSYQTPGKAHGLRKLVPVGADALRWETTLRPALLAQWRERLGHPALGSAGDLGQARPLAECETMEFRGVLWSQKTGPSQEQRVLILHPRESSEESTPCAVVPYYNVERPAGLCVDPRRGTALVPDAGLPEVAPLGLHLVRQGLTVACVEAFPFNTVPEPDAAELEADDFAWWRAGAAHLLREHPAWTGLGRLVRDTSLAVGLLLEQPGVDTSRVLAMGHSLGGKMAFFTGALDPRITAVIGSDFGLPWRSTNWNDPWYLGRAVPEDDQGAALHEVLALLAPRPFFLVAGETDGRESWQYIQAAQEVYSLLGVGTDGLPGAIDHASGHAPSLAALEVAYAWLREHFRLGWKSWRR</sequence>
<accession>A0A842HJQ5</accession>
<proteinExistence type="predicted"/>
<name>A0A842HJQ5_9BACT</name>
<dbReference type="SUPFAM" id="SSF53474">
    <property type="entry name" value="alpha/beta-Hydrolases"/>
    <property type="match status" value="1"/>
</dbReference>
<organism evidence="1 2">
    <name type="scientific">Ruficoccus amylovorans</name>
    <dbReference type="NCBI Taxonomy" id="1804625"/>
    <lineage>
        <taxon>Bacteria</taxon>
        <taxon>Pseudomonadati</taxon>
        <taxon>Verrucomicrobiota</taxon>
        <taxon>Opitutia</taxon>
        <taxon>Puniceicoccales</taxon>
        <taxon>Cerasicoccaceae</taxon>
        <taxon>Ruficoccus</taxon>
    </lineage>
</organism>
<gene>
    <name evidence="1" type="ORF">H5P28_15730</name>
</gene>
<reference evidence="1 2" key="1">
    <citation type="submission" date="2020-07" db="EMBL/GenBank/DDBJ databases">
        <authorList>
            <person name="Feng X."/>
        </authorList>
    </citation>
    <scope>NUCLEOTIDE SEQUENCE [LARGE SCALE GENOMIC DNA]</scope>
    <source>
        <strain evidence="1 2">JCM31066</strain>
    </source>
</reference>
<comment type="caution">
    <text evidence="1">The sequence shown here is derived from an EMBL/GenBank/DDBJ whole genome shotgun (WGS) entry which is preliminary data.</text>
</comment>
<dbReference type="InterPro" id="IPR029058">
    <property type="entry name" value="AB_hydrolase_fold"/>
</dbReference>
<dbReference type="Gene3D" id="3.40.50.1820">
    <property type="entry name" value="alpha/beta hydrolase"/>
    <property type="match status" value="1"/>
</dbReference>
<evidence type="ECO:0000313" key="1">
    <source>
        <dbReference type="EMBL" id="MBC2595717.1"/>
    </source>
</evidence>
<evidence type="ECO:0000313" key="2">
    <source>
        <dbReference type="Proteomes" id="UP000546464"/>
    </source>
</evidence>